<evidence type="ECO:0000313" key="2">
    <source>
        <dbReference type="EMBL" id="CAE8683788.1"/>
    </source>
</evidence>
<dbReference type="PANTHER" id="PTHR46098:SF1">
    <property type="entry name" value="TRNA (CYTOSINE(38)-C(5))-METHYLTRANSFERASE"/>
    <property type="match status" value="1"/>
</dbReference>
<dbReference type="GO" id="GO:0005634">
    <property type="term" value="C:nucleus"/>
    <property type="evidence" value="ECO:0007669"/>
    <property type="project" value="TreeGrafter"/>
</dbReference>
<evidence type="ECO:0000256" key="1">
    <source>
        <dbReference type="ARBA" id="ARBA00022691"/>
    </source>
</evidence>
<dbReference type="AlphaFoldDB" id="A0A813JS69"/>
<keyword evidence="1" id="KW-0949">S-adenosyl-L-methionine</keyword>
<dbReference type="Proteomes" id="UP000626109">
    <property type="component" value="Unassembled WGS sequence"/>
</dbReference>
<proteinExistence type="predicted"/>
<protein>
    <submittedName>
        <fullName evidence="2">Uncharacterized protein</fullName>
    </submittedName>
</protein>
<gene>
    <name evidence="2" type="ORF">PGLA2088_LOCUS23624</name>
</gene>
<organism evidence="2 3">
    <name type="scientific">Polarella glacialis</name>
    <name type="common">Dinoflagellate</name>
    <dbReference type="NCBI Taxonomy" id="89957"/>
    <lineage>
        <taxon>Eukaryota</taxon>
        <taxon>Sar</taxon>
        <taxon>Alveolata</taxon>
        <taxon>Dinophyceae</taxon>
        <taxon>Suessiales</taxon>
        <taxon>Suessiaceae</taxon>
        <taxon>Polarella</taxon>
    </lineage>
</organism>
<dbReference type="EMBL" id="CAJNNW010026227">
    <property type="protein sequence ID" value="CAE8683788.1"/>
    <property type="molecule type" value="Genomic_DNA"/>
</dbReference>
<reference evidence="2" key="1">
    <citation type="submission" date="2021-02" db="EMBL/GenBank/DDBJ databases">
        <authorList>
            <person name="Dougan E. K."/>
            <person name="Rhodes N."/>
            <person name="Thang M."/>
            <person name="Chan C."/>
        </authorList>
    </citation>
    <scope>NUCLEOTIDE SEQUENCE</scope>
</reference>
<accession>A0A813JS69</accession>
<dbReference type="Gene3D" id="3.90.120.10">
    <property type="entry name" value="DNA Methylase, subunit A, domain 2"/>
    <property type="match status" value="1"/>
</dbReference>
<dbReference type="PANTHER" id="PTHR46098">
    <property type="entry name" value="TRNA (CYTOSINE(38)-C(5))-METHYLTRANSFERASE"/>
    <property type="match status" value="1"/>
</dbReference>
<evidence type="ECO:0000313" key="3">
    <source>
        <dbReference type="Proteomes" id="UP000626109"/>
    </source>
</evidence>
<comment type="caution">
    <text evidence="2">The sequence shown here is derived from an EMBL/GenBank/DDBJ whole genome shotgun (WGS) entry which is preliminary data.</text>
</comment>
<feature type="non-terminal residue" evidence="2">
    <location>
        <position position="195"/>
    </location>
</feature>
<dbReference type="InterPro" id="IPR050750">
    <property type="entry name" value="C5-MTase"/>
</dbReference>
<sequence>DNGACWLVPEAIMQKESARCFDVLQGGCCHSLCFTKAYGRYIDGTGSVYALPERIAEPGPDMAGTMKDFFGILRYFSPREVARLLGFKLRTSQANGDSAAPSGPEPQAAPWSPCKVGCLPLCTAHGDPDEQDMQQEWMELCRCVPFDLPEVGGPEAARELWALLGNSLNPQVVALVCQACELSECLQGPAAASPR</sequence>
<name>A0A813JS69_POLGL</name>